<evidence type="ECO:0000256" key="1">
    <source>
        <dbReference type="ARBA" id="ARBA00004141"/>
    </source>
</evidence>
<dbReference type="InterPro" id="IPR000537">
    <property type="entry name" value="UbiA_prenyltransferase"/>
</dbReference>
<sequence length="331" mass="36979">MRESSRVREMAADKLNFRVSGSDGCSSDVAVPQTSVHPQASHLLRTPKLNLLSTLRFNFYNLYLITIEDTPTFILPNTIFGLSSALTPSLTNCTSHASPVTPLPRNLLLQAVIHTLLFNWTNLLLFDLSNQRLTCAEDRLNKPWRPIPSGRMTAVTMRRWLICCIPLVLAYNHFILSTGGETAVLIILTWCYNDLGGGDENWLVRNGIIACAFGGYNLGSLLRVSAGTLYPTSSLSPRMGVEVSHLGLTWTTLVSTVIFSTMHVQDMKDVAGDLAQGCRSLPIVYGRQVAGWSVAVPWWCGRLCVFSFGRRRGRWWWWARWDWGFGLRGGV</sequence>
<dbReference type="OrthoDB" id="434972at2759"/>
<dbReference type="GeneID" id="54464631"/>
<dbReference type="RefSeq" id="XP_033574412.1">
    <property type="nucleotide sequence ID" value="XM_033723738.1"/>
</dbReference>
<dbReference type="GO" id="GO:0016765">
    <property type="term" value="F:transferase activity, transferring alkyl or aryl (other than methyl) groups"/>
    <property type="evidence" value="ECO:0007669"/>
    <property type="project" value="InterPro"/>
</dbReference>
<name>A0A6A6YFV3_9PEZI</name>
<dbReference type="Proteomes" id="UP000504636">
    <property type="component" value="Unplaced"/>
</dbReference>
<dbReference type="InterPro" id="IPR050475">
    <property type="entry name" value="Prenyltransferase_related"/>
</dbReference>
<reference evidence="7" key="2">
    <citation type="submission" date="2020-04" db="EMBL/GenBank/DDBJ databases">
        <authorList>
            <consortium name="NCBI Genome Project"/>
        </authorList>
    </citation>
    <scope>NUCLEOTIDE SEQUENCE</scope>
    <source>
        <strain evidence="7">CBS 304.34</strain>
    </source>
</reference>
<protein>
    <recommendedName>
        <fullName evidence="8">UbiA prenyltransferase</fullName>
    </recommendedName>
</protein>
<keyword evidence="6" id="KW-1185">Reference proteome</keyword>
<evidence type="ECO:0000256" key="3">
    <source>
        <dbReference type="ARBA" id="ARBA00022989"/>
    </source>
</evidence>
<dbReference type="CDD" id="cd13965">
    <property type="entry name" value="PT_UbiA_3"/>
    <property type="match status" value="1"/>
</dbReference>
<evidence type="ECO:0000256" key="2">
    <source>
        <dbReference type="ARBA" id="ARBA00022692"/>
    </source>
</evidence>
<dbReference type="Pfam" id="PF01040">
    <property type="entry name" value="UbiA"/>
    <property type="match status" value="1"/>
</dbReference>
<dbReference type="AlphaFoldDB" id="A0A6A6YFV3"/>
<comment type="subcellular location">
    <subcellularLocation>
        <location evidence="1">Membrane</location>
        <topology evidence="1">Multi-pass membrane protein</topology>
    </subcellularLocation>
</comment>
<gene>
    <name evidence="5 7" type="ORF">BDZ99DRAFT_500639</name>
</gene>
<organism evidence="5">
    <name type="scientific">Mytilinidion resinicola</name>
    <dbReference type="NCBI Taxonomy" id="574789"/>
    <lineage>
        <taxon>Eukaryota</taxon>
        <taxon>Fungi</taxon>
        <taxon>Dikarya</taxon>
        <taxon>Ascomycota</taxon>
        <taxon>Pezizomycotina</taxon>
        <taxon>Dothideomycetes</taxon>
        <taxon>Pleosporomycetidae</taxon>
        <taxon>Mytilinidiales</taxon>
        <taxon>Mytilinidiaceae</taxon>
        <taxon>Mytilinidion</taxon>
    </lineage>
</organism>
<evidence type="ECO:0008006" key="8">
    <source>
        <dbReference type="Google" id="ProtNLM"/>
    </source>
</evidence>
<dbReference type="PANTHER" id="PTHR42723">
    <property type="entry name" value="CHLOROPHYLL SYNTHASE"/>
    <property type="match status" value="1"/>
</dbReference>
<keyword evidence="4" id="KW-0472">Membrane</keyword>
<keyword evidence="2" id="KW-0812">Transmembrane</keyword>
<dbReference type="PANTHER" id="PTHR42723:SF1">
    <property type="entry name" value="CHLOROPHYLL SYNTHASE, CHLOROPLASTIC"/>
    <property type="match status" value="1"/>
</dbReference>
<evidence type="ECO:0000313" key="7">
    <source>
        <dbReference type="RefSeq" id="XP_033574412.1"/>
    </source>
</evidence>
<keyword evidence="3" id="KW-1133">Transmembrane helix</keyword>
<proteinExistence type="predicted"/>
<reference evidence="7" key="3">
    <citation type="submission" date="2025-04" db="UniProtKB">
        <authorList>
            <consortium name="RefSeq"/>
        </authorList>
    </citation>
    <scope>IDENTIFICATION</scope>
    <source>
        <strain evidence="7">CBS 304.34</strain>
    </source>
</reference>
<evidence type="ECO:0000256" key="4">
    <source>
        <dbReference type="ARBA" id="ARBA00023136"/>
    </source>
</evidence>
<evidence type="ECO:0000313" key="6">
    <source>
        <dbReference type="Proteomes" id="UP000504636"/>
    </source>
</evidence>
<dbReference type="EMBL" id="MU003705">
    <property type="protein sequence ID" value="KAF2807448.1"/>
    <property type="molecule type" value="Genomic_DNA"/>
</dbReference>
<accession>A0A6A6YFV3</accession>
<evidence type="ECO:0000313" key="5">
    <source>
        <dbReference type="EMBL" id="KAF2807448.1"/>
    </source>
</evidence>
<dbReference type="GO" id="GO:0016020">
    <property type="term" value="C:membrane"/>
    <property type="evidence" value="ECO:0007669"/>
    <property type="project" value="UniProtKB-SubCell"/>
</dbReference>
<reference evidence="5 7" key="1">
    <citation type="journal article" date="2020" name="Stud. Mycol.">
        <title>101 Dothideomycetes genomes: a test case for predicting lifestyles and emergence of pathogens.</title>
        <authorList>
            <person name="Haridas S."/>
            <person name="Albert R."/>
            <person name="Binder M."/>
            <person name="Bloem J."/>
            <person name="Labutti K."/>
            <person name="Salamov A."/>
            <person name="Andreopoulos B."/>
            <person name="Baker S."/>
            <person name="Barry K."/>
            <person name="Bills G."/>
            <person name="Bluhm B."/>
            <person name="Cannon C."/>
            <person name="Castanera R."/>
            <person name="Culley D."/>
            <person name="Daum C."/>
            <person name="Ezra D."/>
            <person name="Gonzalez J."/>
            <person name="Henrissat B."/>
            <person name="Kuo A."/>
            <person name="Liang C."/>
            <person name="Lipzen A."/>
            <person name="Lutzoni F."/>
            <person name="Magnuson J."/>
            <person name="Mondo S."/>
            <person name="Nolan M."/>
            <person name="Ohm R."/>
            <person name="Pangilinan J."/>
            <person name="Park H.-J."/>
            <person name="Ramirez L."/>
            <person name="Alfaro M."/>
            <person name="Sun H."/>
            <person name="Tritt A."/>
            <person name="Yoshinaga Y."/>
            <person name="Zwiers L.-H."/>
            <person name="Turgeon B."/>
            <person name="Goodwin S."/>
            <person name="Spatafora J."/>
            <person name="Crous P."/>
            <person name="Grigoriev I."/>
        </authorList>
    </citation>
    <scope>NUCLEOTIDE SEQUENCE</scope>
    <source>
        <strain evidence="5 7">CBS 304.34</strain>
    </source>
</reference>